<feature type="region of interest" description="Disordered" evidence="1">
    <location>
        <begin position="247"/>
        <end position="278"/>
    </location>
</feature>
<evidence type="ECO:0000256" key="1">
    <source>
        <dbReference type="SAM" id="MobiDB-lite"/>
    </source>
</evidence>
<dbReference type="AlphaFoldDB" id="A0A182SVG3"/>
<feature type="compositionally biased region" description="Basic residues" evidence="1">
    <location>
        <begin position="46"/>
        <end position="57"/>
    </location>
</feature>
<evidence type="ECO:0000313" key="3">
    <source>
        <dbReference type="Proteomes" id="UP000075901"/>
    </source>
</evidence>
<name>A0A182SVG3_9DIPT</name>
<sequence length="410" mass="45175">MTFEKMNSFREKIKRRIKGSKTESDKVDRSVSPDTPDQGESFSGRLRNRITAHHTQRQFRLMKDTDSASPSTDRSLAERVPNSSSSAGRKKKKRKASKANRTAHQRLQRGSGGSDAQQSLQPFHPQLAFSEDELLAEEHAGPSPEHSRSGGLGTSFSQTVRATWRELIHSTNKVKDSSLNLTLRSDRPEEKHDLIVDQDRQGLLSIRFTFSDSERKQQLVDGLPASDLNSTGDYCVPLIVSRNEDNKLQDSGAQEESHPESSSAAGQRGNKAGPSLKSNLRDRLTKLVHKKSPSSSSVPAGRWTTPEVCRTCSKRIVPRSASGGAGGLHPSRTVLDFRKEFPEIDICEGGHDEEGSSEGNGAKLDVQQWSLSEMINLEYEDIDVLTIKPHKLINPSEGGISVSVSIVRAC</sequence>
<protein>
    <submittedName>
        <fullName evidence="2">Uncharacterized protein</fullName>
    </submittedName>
</protein>
<dbReference type="EnsemblMetazoa" id="AMAM014242-RA">
    <property type="protein sequence ID" value="AMAM014242-PA"/>
    <property type="gene ID" value="AMAM014242"/>
</dbReference>
<feature type="compositionally biased region" description="Basic and acidic residues" evidence="1">
    <location>
        <begin position="20"/>
        <end position="31"/>
    </location>
</feature>
<dbReference type="VEuPathDB" id="VectorBase:AMAM014242"/>
<feature type="compositionally biased region" description="Basic residues" evidence="1">
    <location>
        <begin position="88"/>
        <end position="107"/>
    </location>
</feature>
<proteinExistence type="predicted"/>
<keyword evidence="3" id="KW-1185">Reference proteome</keyword>
<dbReference type="Proteomes" id="UP000075901">
    <property type="component" value="Unassembled WGS sequence"/>
</dbReference>
<organism evidence="2 3">
    <name type="scientific">Anopheles maculatus</name>
    <dbReference type="NCBI Taxonomy" id="74869"/>
    <lineage>
        <taxon>Eukaryota</taxon>
        <taxon>Metazoa</taxon>
        <taxon>Ecdysozoa</taxon>
        <taxon>Arthropoda</taxon>
        <taxon>Hexapoda</taxon>
        <taxon>Insecta</taxon>
        <taxon>Pterygota</taxon>
        <taxon>Neoptera</taxon>
        <taxon>Endopterygota</taxon>
        <taxon>Diptera</taxon>
        <taxon>Nematocera</taxon>
        <taxon>Culicoidea</taxon>
        <taxon>Culicidae</taxon>
        <taxon>Anophelinae</taxon>
        <taxon>Anopheles</taxon>
        <taxon>Anopheles maculatus group</taxon>
    </lineage>
</organism>
<accession>A0A182SVG3</accession>
<feature type="region of interest" description="Disordered" evidence="1">
    <location>
        <begin position="1"/>
        <end position="119"/>
    </location>
</feature>
<reference evidence="2" key="2">
    <citation type="submission" date="2020-05" db="UniProtKB">
        <authorList>
            <consortium name="EnsemblMetazoa"/>
        </authorList>
    </citation>
    <scope>IDENTIFICATION</scope>
    <source>
        <strain evidence="2">maculatus3</strain>
    </source>
</reference>
<reference evidence="3" key="1">
    <citation type="submission" date="2013-09" db="EMBL/GenBank/DDBJ databases">
        <title>The Genome Sequence of Anopheles maculatus species B.</title>
        <authorList>
            <consortium name="The Broad Institute Genomics Platform"/>
            <person name="Neafsey D.E."/>
            <person name="Besansky N."/>
            <person name="Howell P."/>
            <person name="Walton C."/>
            <person name="Young S.K."/>
            <person name="Zeng Q."/>
            <person name="Gargeya S."/>
            <person name="Fitzgerald M."/>
            <person name="Haas B."/>
            <person name="Abouelleil A."/>
            <person name="Allen A.W."/>
            <person name="Alvarado L."/>
            <person name="Arachchi H.M."/>
            <person name="Berlin A.M."/>
            <person name="Chapman S.B."/>
            <person name="Gainer-Dewar J."/>
            <person name="Goldberg J."/>
            <person name="Griggs A."/>
            <person name="Gujja S."/>
            <person name="Hansen M."/>
            <person name="Howarth C."/>
            <person name="Imamovic A."/>
            <person name="Ireland A."/>
            <person name="Larimer J."/>
            <person name="McCowan C."/>
            <person name="Murphy C."/>
            <person name="Pearson M."/>
            <person name="Poon T.W."/>
            <person name="Priest M."/>
            <person name="Roberts A."/>
            <person name="Saif S."/>
            <person name="Shea T."/>
            <person name="Sisk P."/>
            <person name="Sykes S."/>
            <person name="Wortman J."/>
            <person name="Nusbaum C."/>
            <person name="Birren B."/>
        </authorList>
    </citation>
    <scope>NUCLEOTIDE SEQUENCE [LARGE SCALE GENOMIC DNA]</scope>
    <source>
        <strain evidence="3">maculatus3</strain>
    </source>
</reference>
<feature type="compositionally biased region" description="Polar residues" evidence="1">
    <location>
        <begin position="32"/>
        <end position="41"/>
    </location>
</feature>
<feature type="compositionally biased region" description="Polar residues" evidence="1">
    <location>
        <begin position="249"/>
        <end position="265"/>
    </location>
</feature>
<evidence type="ECO:0000313" key="2">
    <source>
        <dbReference type="EnsemblMetazoa" id="AMAM014242-PA"/>
    </source>
</evidence>